<dbReference type="PANTHER" id="PTHR45569:SF1">
    <property type="entry name" value="SENSOR PROTEIN KDPD"/>
    <property type="match status" value="1"/>
</dbReference>
<evidence type="ECO:0000256" key="2">
    <source>
        <dbReference type="ARBA" id="ARBA00022777"/>
    </source>
</evidence>
<feature type="domain" description="UspA" evidence="5">
    <location>
        <begin position="260"/>
        <end position="368"/>
    </location>
</feature>
<evidence type="ECO:0000259" key="6">
    <source>
        <dbReference type="Pfam" id="PF02702"/>
    </source>
</evidence>
<dbReference type="GO" id="GO:0005737">
    <property type="term" value="C:cytoplasm"/>
    <property type="evidence" value="ECO:0007669"/>
    <property type="project" value="UniProtKB-ARBA"/>
</dbReference>
<evidence type="ECO:0008006" key="9">
    <source>
        <dbReference type="Google" id="ProtNLM"/>
    </source>
</evidence>
<evidence type="ECO:0000259" key="5">
    <source>
        <dbReference type="Pfam" id="PF00582"/>
    </source>
</evidence>
<name>A0A8J3TXY8_9ACTN</name>
<dbReference type="Pfam" id="PF02702">
    <property type="entry name" value="KdpD"/>
    <property type="match status" value="1"/>
</dbReference>
<dbReference type="InterPro" id="IPR052023">
    <property type="entry name" value="Histidine_kinase_KdpD"/>
</dbReference>
<keyword evidence="8" id="KW-1185">Reference proteome</keyword>
<dbReference type="EMBL" id="BOOP01000001">
    <property type="protein sequence ID" value="GII35123.1"/>
    <property type="molecule type" value="Genomic_DNA"/>
</dbReference>
<dbReference type="AlphaFoldDB" id="A0A8J3TXY8"/>
<dbReference type="GO" id="GO:0005886">
    <property type="term" value="C:plasma membrane"/>
    <property type="evidence" value="ECO:0007669"/>
    <property type="project" value="TreeGrafter"/>
</dbReference>
<dbReference type="Proteomes" id="UP000622547">
    <property type="component" value="Unassembled WGS sequence"/>
</dbReference>
<dbReference type="Pfam" id="PF00582">
    <property type="entry name" value="Usp"/>
    <property type="match status" value="1"/>
</dbReference>
<accession>A0A8J3TXY8</accession>
<evidence type="ECO:0000256" key="3">
    <source>
        <dbReference type="ARBA" id="ARBA00023012"/>
    </source>
</evidence>
<evidence type="ECO:0000256" key="1">
    <source>
        <dbReference type="ARBA" id="ARBA00022679"/>
    </source>
</evidence>
<dbReference type="SUPFAM" id="SSF52402">
    <property type="entry name" value="Adenine nucleotide alpha hydrolases-like"/>
    <property type="match status" value="1"/>
</dbReference>
<gene>
    <name evidence="7" type="ORF">Pph01_01260</name>
</gene>
<keyword evidence="2" id="KW-0418">Kinase</keyword>
<evidence type="ECO:0000313" key="7">
    <source>
        <dbReference type="EMBL" id="GII35123.1"/>
    </source>
</evidence>
<dbReference type="InterPro" id="IPR014729">
    <property type="entry name" value="Rossmann-like_a/b/a_fold"/>
</dbReference>
<dbReference type="RefSeq" id="WP_204070908.1">
    <property type="nucleotide sequence ID" value="NZ_BAABHI010000008.1"/>
</dbReference>
<dbReference type="FunFam" id="3.40.50.300:FF:000483">
    <property type="entry name" value="Sensor histidine kinase KdpD"/>
    <property type="match status" value="1"/>
</dbReference>
<comment type="caution">
    <text evidence="7">The sequence shown here is derived from an EMBL/GenBank/DDBJ whole genome shotgun (WGS) entry which is preliminary data.</text>
</comment>
<dbReference type="Gene3D" id="3.40.50.300">
    <property type="entry name" value="P-loop containing nucleotide triphosphate hydrolases"/>
    <property type="match status" value="1"/>
</dbReference>
<feature type="domain" description="Signal transduction histidine kinase osmosensitive K+ channel sensor N-terminal" evidence="6">
    <location>
        <begin position="30"/>
        <end position="237"/>
    </location>
</feature>
<organism evidence="7 8">
    <name type="scientific">Planotetraspora phitsanulokensis</name>
    <dbReference type="NCBI Taxonomy" id="575192"/>
    <lineage>
        <taxon>Bacteria</taxon>
        <taxon>Bacillati</taxon>
        <taxon>Actinomycetota</taxon>
        <taxon>Actinomycetes</taxon>
        <taxon>Streptosporangiales</taxon>
        <taxon>Streptosporangiaceae</taxon>
        <taxon>Planotetraspora</taxon>
    </lineage>
</organism>
<keyword evidence="1" id="KW-0808">Transferase</keyword>
<evidence type="ECO:0000256" key="4">
    <source>
        <dbReference type="SAM" id="MobiDB-lite"/>
    </source>
</evidence>
<evidence type="ECO:0000313" key="8">
    <source>
        <dbReference type="Proteomes" id="UP000622547"/>
    </source>
</evidence>
<feature type="region of interest" description="Disordered" evidence="4">
    <location>
        <begin position="385"/>
        <end position="415"/>
    </location>
</feature>
<dbReference type="InterPro" id="IPR003852">
    <property type="entry name" value="Sig_transdc_His_kinase_KdpD_N"/>
</dbReference>
<dbReference type="PANTHER" id="PTHR45569">
    <property type="entry name" value="SENSOR PROTEIN KDPD"/>
    <property type="match status" value="1"/>
</dbReference>
<dbReference type="InterPro" id="IPR027417">
    <property type="entry name" value="P-loop_NTPase"/>
</dbReference>
<reference evidence="7 8" key="1">
    <citation type="submission" date="2021-01" db="EMBL/GenBank/DDBJ databases">
        <title>Whole genome shotgun sequence of Planotetraspora phitsanulokensis NBRC 104273.</title>
        <authorList>
            <person name="Komaki H."/>
            <person name="Tamura T."/>
        </authorList>
    </citation>
    <scope>NUCLEOTIDE SEQUENCE [LARGE SCALE GENOMIC DNA]</scope>
    <source>
        <strain evidence="7 8">NBRC 104273</strain>
    </source>
</reference>
<sequence length="415" mass="45254">MTTQRANDDSRAEPSISCPVDDSHAGVEAAGRFRIYLGAAAGVGKTYAMLDEAQICRRRGDDVVVALVETHGRPGTEAHLAGLEVVPRKIVEYRGARFEEMDLEAVLARRPQVALIDELAHTNVPGSGRNEKRWQDVRDLLAADIDVITNINVQHIESLADVVERITGVAVRERVPDAVIRSADEIELVDSSPERLRRRLMHENIFSPDRAREALRGFFTTETLTVLRELTLRFLADGMRGDPSGQHGRTRTRTRWETAERVLVGVSTAPGSDAVLRRAARFAARLEADLNVAHVLVGDADPLDVKIDALRRLADGLGADWTDLFDDDPAAALVDFAGQRQITQIVVGPGRRSRRLEMLGSGSTIRRLNRLAGDAGIDVHVIARAGSSATSPPEGKPDSARHLRGPAADGDPRAM</sequence>
<dbReference type="Gene3D" id="3.40.50.620">
    <property type="entry name" value="HUPs"/>
    <property type="match status" value="1"/>
</dbReference>
<proteinExistence type="predicted"/>
<protein>
    <recommendedName>
        <fullName evidence="9">Two-component system sensor histidine kinase KdpD</fullName>
    </recommendedName>
</protein>
<keyword evidence="3" id="KW-0902">Two-component regulatory system</keyword>
<dbReference type="InterPro" id="IPR006016">
    <property type="entry name" value="UspA"/>
</dbReference>
<dbReference type="GO" id="GO:0000155">
    <property type="term" value="F:phosphorelay sensor kinase activity"/>
    <property type="evidence" value="ECO:0007669"/>
    <property type="project" value="InterPro"/>
</dbReference>